<organism evidence="1">
    <name type="scientific">Prymnesium polylepis</name>
    <dbReference type="NCBI Taxonomy" id="72548"/>
    <lineage>
        <taxon>Eukaryota</taxon>
        <taxon>Haptista</taxon>
        <taxon>Haptophyta</taxon>
        <taxon>Prymnesiophyceae</taxon>
        <taxon>Prymnesiales</taxon>
        <taxon>Prymnesiaceae</taxon>
        <taxon>Prymnesium</taxon>
    </lineage>
</organism>
<dbReference type="AlphaFoldDB" id="A0A7S4MCM9"/>
<proteinExistence type="predicted"/>
<evidence type="ECO:0000313" key="1">
    <source>
        <dbReference type="EMBL" id="CAE2214342.1"/>
    </source>
</evidence>
<protein>
    <submittedName>
        <fullName evidence="1">Uncharacterized protein</fullName>
    </submittedName>
</protein>
<accession>A0A7S4MCM9</accession>
<reference evidence="1" key="1">
    <citation type="submission" date="2021-01" db="EMBL/GenBank/DDBJ databases">
        <authorList>
            <person name="Corre E."/>
            <person name="Pelletier E."/>
            <person name="Niang G."/>
            <person name="Scheremetjew M."/>
            <person name="Finn R."/>
            <person name="Kale V."/>
            <person name="Holt S."/>
            <person name="Cochrane G."/>
            <person name="Meng A."/>
            <person name="Brown T."/>
            <person name="Cohen L."/>
        </authorList>
    </citation>
    <scope>NUCLEOTIDE SEQUENCE</scope>
    <source>
        <strain evidence="1">UIO037</strain>
    </source>
</reference>
<sequence length="367" mass="37967">MVVTARVARNGGPCAVCGVAGAVARHPVACLSDILLCLACLERLNRRERGVDLAGRPRSCFVCGVAGALEDRGLRGACATPAPLLVGCATCGLAHCSSCRARFACNEPLLASLPTSTSILGGCIHCTHPEAGDATRDEHTKRPRCNACGRELCPACAQLPESLCQICGQLAQLTPPRRPAMLGAALQQCLYCAFGSDPLELQCLRGAIDFQDPDLEMHLASLRGVADASAALEARHARAQASIAAFNASLSARVAVVRGAEAPAPQEAASYPKIAAHAGKIRESCDFKAGAIDTSRLLECSEIASLALPAPPVLSAASLRRLAKEAALCGGVVVVDVFAGESTLGLIEVTVAGHDDSAQGLELQFTR</sequence>
<name>A0A7S4MCM9_9EUKA</name>
<gene>
    <name evidence="1" type="ORF">CPOL0286_LOCUS7355</name>
</gene>
<dbReference type="EMBL" id="HBKO01016097">
    <property type="protein sequence ID" value="CAE2214342.1"/>
    <property type="molecule type" value="Transcribed_RNA"/>
</dbReference>